<dbReference type="CDD" id="cd01389">
    <property type="entry name" value="HMG-box_ROX1-like"/>
    <property type="match status" value="1"/>
</dbReference>
<comment type="caution">
    <text evidence="7">The sequence shown here is derived from an EMBL/GenBank/DDBJ whole genome shotgun (WGS) entry which is preliminary data.</text>
</comment>
<dbReference type="PROSITE" id="PS50118">
    <property type="entry name" value="HMG_BOX_2"/>
    <property type="match status" value="1"/>
</dbReference>
<dbReference type="PANTHER" id="PTHR10270:SF161">
    <property type="entry name" value="SEX-DETERMINING REGION Y PROTEIN"/>
    <property type="match status" value="1"/>
</dbReference>
<keyword evidence="2 4" id="KW-0238">DNA-binding</keyword>
<keyword evidence="8" id="KW-1185">Reference proteome</keyword>
<accession>A0AAN6UWV9</accession>
<protein>
    <submittedName>
        <fullName evidence="7">Mat a-1</fullName>
    </submittedName>
</protein>
<dbReference type="GO" id="GO:0001228">
    <property type="term" value="F:DNA-binding transcription activator activity, RNA polymerase II-specific"/>
    <property type="evidence" value="ECO:0007669"/>
    <property type="project" value="TreeGrafter"/>
</dbReference>
<dbReference type="SMART" id="SM00398">
    <property type="entry name" value="HMG"/>
    <property type="match status" value="1"/>
</dbReference>
<dbReference type="RefSeq" id="XP_062632707.1">
    <property type="nucleotide sequence ID" value="XM_062785070.1"/>
</dbReference>
<dbReference type="Proteomes" id="UP001302676">
    <property type="component" value="Unassembled WGS sequence"/>
</dbReference>
<keyword evidence="3" id="KW-0804">Transcription</keyword>
<keyword evidence="4" id="KW-0539">Nucleus</keyword>
<dbReference type="GO" id="GO:0005634">
    <property type="term" value="C:nucleus"/>
    <property type="evidence" value="ECO:0007669"/>
    <property type="project" value="UniProtKB-UniRule"/>
</dbReference>
<evidence type="ECO:0000256" key="3">
    <source>
        <dbReference type="ARBA" id="ARBA00023163"/>
    </source>
</evidence>
<dbReference type="Pfam" id="PF00505">
    <property type="entry name" value="HMG_box"/>
    <property type="match status" value="1"/>
</dbReference>
<dbReference type="FunFam" id="1.10.30.10:FF:000041">
    <property type="entry name" value="HMG box family protein"/>
    <property type="match status" value="1"/>
</dbReference>
<dbReference type="GO" id="GO:0030154">
    <property type="term" value="P:cell differentiation"/>
    <property type="evidence" value="ECO:0007669"/>
    <property type="project" value="TreeGrafter"/>
</dbReference>
<feature type="compositionally biased region" description="Acidic residues" evidence="5">
    <location>
        <begin position="262"/>
        <end position="273"/>
    </location>
</feature>
<feature type="DNA-binding region" description="HMG box" evidence="4">
    <location>
        <begin position="117"/>
        <end position="185"/>
    </location>
</feature>
<organism evidence="7 8">
    <name type="scientific">Dichotomopilus funicola</name>
    <dbReference type="NCBI Taxonomy" id="1934379"/>
    <lineage>
        <taxon>Eukaryota</taxon>
        <taxon>Fungi</taxon>
        <taxon>Dikarya</taxon>
        <taxon>Ascomycota</taxon>
        <taxon>Pezizomycotina</taxon>
        <taxon>Sordariomycetes</taxon>
        <taxon>Sordariomycetidae</taxon>
        <taxon>Sordariales</taxon>
        <taxon>Chaetomiaceae</taxon>
        <taxon>Dichotomopilus</taxon>
    </lineage>
</organism>
<reference evidence="7" key="2">
    <citation type="submission" date="2023-05" db="EMBL/GenBank/DDBJ databases">
        <authorList>
            <consortium name="Lawrence Berkeley National Laboratory"/>
            <person name="Steindorff A."/>
            <person name="Hensen N."/>
            <person name="Bonometti L."/>
            <person name="Westerberg I."/>
            <person name="Brannstrom I.O."/>
            <person name="Guillou S."/>
            <person name="Cros-Aarteil S."/>
            <person name="Calhoun S."/>
            <person name="Haridas S."/>
            <person name="Kuo A."/>
            <person name="Mondo S."/>
            <person name="Pangilinan J."/>
            <person name="Riley R."/>
            <person name="Labutti K."/>
            <person name="Andreopoulos B."/>
            <person name="Lipzen A."/>
            <person name="Chen C."/>
            <person name="Yanf M."/>
            <person name="Daum C."/>
            <person name="Ng V."/>
            <person name="Clum A."/>
            <person name="Ohm R."/>
            <person name="Martin F."/>
            <person name="Silar P."/>
            <person name="Natvig D."/>
            <person name="Lalanne C."/>
            <person name="Gautier V."/>
            <person name="Ament-Velasquez S.L."/>
            <person name="Kruys A."/>
            <person name="Hutchinson M.I."/>
            <person name="Powell A.J."/>
            <person name="Barry K."/>
            <person name="Miller A.N."/>
            <person name="Grigoriev I.V."/>
            <person name="Debuchy R."/>
            <person name="Gladieux P."/>
            <person name="Thoren M.H."/>
            <person name="Johannesson H."/>
        </authorList>
    </citation>
    <scope>NUCLEOTIDE SEQUENCE</scope>
    <source>
        <strain evidence="7">CBS 141.50</strain>
    </source>
</reference>
<dbReference type="InterPro" id="IPR036910">
    <property type="entry name" value="HMG_box_dom_sf"/>
</dbReference>
<dbReference type="AlphaFoldDB" id="A0AAN6UWV9"/>
<dbReference type="SUPFAM" id="SSF47095">
    <property type="entry name" value="HMG-box"/>
    <property type="match status" value="1"/>
</dbReference>
<reference evidence="7" key="1">
    <citation type="journal article" date="2023" name="Mol. Phylogenet. Evol.">
        <title>Genome-scale phylogeny and comparative genomics of the fungal order Sordariales.</title>
        <authorList>
            <person name="Hensen N."/>
            <person name="Bonometti L."/>
            <person name="Westerberg I."/>
            <person name="Brannstrom I.O."/>
            <person name="Guillou S."/>
            <person name="Cros-Aarteil S."/>
            <person name="Calhoun S."/>
            <person name="Haridas S."/>
            <person name="Kuo A."/>
            <person name="Mondo S."/>
            <person name="Pangilinan J."/>
            <person name="Riley R."/>
            <person name="LaButti K."/>
            <person name="Andreopoulos B."/>
            <person name="Lipzen A."/>
            <person name="Chen C."/>
            <person name="Yan M."/>
            <person name="Daum C."/>
            <person name="Ng V."/>
            <person name="Clum A."/>
            <person name="Steindorff A."/>
            <person name="Ohm R.A."/>
            <person name="Martin F."/>
            <person name="Silar P."/>
            <person name="Natvig D.O."/>
            <person name="Lalanne C."/>
            <person name="Gautier V."/>
            <person name="Ament-Velasquez S.L."/>
            <person name="Kruys A."/>
            <person name="Hutchinson M.I."/>
            <person name="Powell A.J."/>
            <person name="Barry K."/>
            <person name="Miller A.N."/>
            <person name="Grigoriev I.V."/>
            <person name="Debuchy R."/>
            <person name="Gladieux P."/>
            <person name="Hiltunen Thoren M."/>
            <person name="Johannesson H."/>
        </authorList>
    </citation>
    <scope>NUCLEOTIDE SEQUENCE</scope>
    <source>
        <strain evidence="7">CBS 141.50</strain>
    </source>
</reference>
<evidence type="ECO:0000256" key="4">
    <source>
        <dbReference type="PROSITE-ProRule" id="PRU00267"/>
    </source>
</evidence>
<feature type="domain" description="HMG box" evidence="6">
    <location>
        <begin position="117"/>
        <end position="185"/>
    </location>
</feature>
<evidence type="ECO:0000256" key="5">
    <source>
        <dbReference type="SAM" id="MobiDB-lite"/>
    </source>
</evidence>
<dbReference type="InterPro" id="IPR009071">
    <property type="entry name" value="HMG_box_dom"/>
</dbReference>
<dbReference type="InterPro" id="IPR050140">
    <property type="entry name" value="SRY-related_HMG-box_TF-like"/>
</dbReference>
<dbReference type="Gene3D" id="1.10.30.10">
    <property type="entry name" value="High mobility group box domain"/>
    <property type="match status" value="1"/>
</dbReference>
<evidence type="ECO:0000259" key="6">
    <source>
        <dbReference type="PROSITE" id="PS50118"/>
    </source>
</evidence>
<sequence>MATDIAAQLADPAMIKFLGAKYWNHFAIQLGHWNTMKVVIMDEEMFRLIPTAVKIEIAREMTKYLEEPVMYARDCDNKSVWILGPIRIMHPDTTVVGNVPVWDPKKKLVPPPDLKKLPRPQNAYILYRKDMQNKVKADNPNLHNNEISILTGAMWKSETPEVRAKYHHKAAEIKAEFMLNNPDYRYTPRRPSEIRRRVIRPPGFQHSAHVSALDENRREGLKITSEITSHIPAAQRFLPPVAEAGWTPYHLVPGASTPTEPALEDTGDDEAATPDEQIETPAAEPHVDADAAMNDARGPLSMEEIMDGWDAGADITQILAHI</sequence>
<name>A0AAN6UWV9_9PEZI</name>
<evidence type="ECO:0000313" key="8">
    <source>
        <dbReference type="Proteomes" id="UP001302676"/>
    </source>
</evidence>
<gene>
    <name evidence="7" type="ORF">C8A04DRAFT_40799</name>
</gene>
<dbReference type="EMBL" id="MU853669">
    <property type="protein sequence ID" value="KAK4139336.1"/>
    <property type="molecule type" value="Genomic_DNA"/>
</dbReference>
<keyword evidence="1" id="KW-0805">Transcription regulation</keyword>
<feature type="region of interest" description="Disordered" evidence="5">
    <location>
        <begin position="253"/>
        <end position="273"/>
    </location>
</feature>
<dbReference type="GeneID" id="87821683"/>
<dbReference type="PANTHER" id="PTHR10270">
    <property type="entry name" value="SOX TRANSCRIPTION FACTOR"/>
    <property type="match status" value="1"/>
</dbReference>
<evidence type="ECO:0000256" key="1">
    <source>
        <dbReference type="ARBA" id="ARBA00023015"/>
    </source>
</evidence>
<dbReference type="GO" id="GO:0000978">
    <property type="term" value="F:RNA polymerase II cis-regulatory region sequence-specific DNA binding"/>
    <property type="evidence" value="ECO:0007669"/>
    <property type="project" value="TreeGrafter"/>
</dbReference>
<evidence type="ECO:0000313" key="7">
    <source>
        <dbReference type="EMBL" id="KAK4139336.1"/>
    </source>
</evidence>
<proteinExistence type="predicted"/>
<evidence type="ECO:0000256" key="2">
    <source>
        <dbReference type="ARBA" id="ARBA00023125"/>
    </source>
</evidence>